<dbReference type="GO" id="GO:0000976">
    <property type="term" value="F:transcription cis-regulatory region binding"/>
    <property type="evidence" value="ECO:0007669"/>
    <property type="project" value="TreeGrafter"/>
</dbReference>
<dbReference type="CDD" id="cd01392">
    <property type="entry name" value="HTH_LacI"/>
    <property type="match status" value="1"/>
</dbReference>
<dbReference type="InterPro" id="IPR046335">
    <property type="entry name" value="LacI/GalR-like_sensor"/>
</dbReference>
<keyword evidence="6" id="KW-1185">Reference proteome</keyword>
<proteinExistence type="predicted"/>
<dbReference type="AlphaFoldDB" id="A0A2D1U7F8"/>
<sequence>MQQKKEVTIYDIAEKLNLSATTVSRGLKDHPAISKKTKKRINDTATEMGYRFNTFASNLRSKRTNTIGVIIPKMNSSFMSAVLAGMEKVANEASYNLIISQSLESAEKEAVNVKTMFNNRVDGLMVSVAYDTVGVSQFDILIEKGIPLLFFDRALDHPQCTSIVIDNHKSGYLATQHLIEQGCKNIIHITGNLARNVYADRQKGYESALREARLKVKPENTFITALDEQAGIDSARNILKMKSLPDGVFVDNDNCAVNCMASLINEGIKIPEDIAFIGFNNDPISRVIRPALSTINYPGFEMGEIAAHKLISHLNGQQSINSTNSIILRSELIARDSSKKIK</sequence>
<dbReference type="SUPFAM" id="SSF47413">
    <property type="entry name" value="lambda repressor-like DNA-binding domains"/>
    <property type="match status" value="1"/>
</dbReference>
<evidence type="ECO:0000256" key="1">
    <source>
        <dbReference type="ARBA" id="ARBA00023015"/>
    </source>
</evidence>
<protein>
    <submittedName>
        <fullName evidence="5">LacI family transcriptional regulator</fullName>
    </submittedName>
</protein>
<dbReference type="EMBL" id="CP024091">
    <property type="protein sequence ID" value="ATP57536.1"/>
    <property type="molecule type" value="Genomic_DNA"/>
</dbReference>
<reference evidence="5 6" key="1">
    <citation type="submission" date="2017-10" db="EMBL/GenBank/DDBJ databases">
        <title>Whole genome of Pedobacter ginsengisoli T01R-27 isolated from tomato rhizosphere.</title>
        <authorList>
            <person name="Weon H.-Y."/>
            <person name="Lee S.A."/>
            <person name="Sang M.K."/>
            <person name="Song J."/>
        </authorList>
    </citation>
    <scope>NUCLEOTIDE SEQUENCE [LARGE SCALE GENOMIC DNA]</scope>
    <source>
        <strain evidence="5 6">T01R-27</strain>
    </source>
</reference>
<keyword evidence="3" id="KW-0804">Transcription</keyword>
<dbReference type="PROSITE" id="PS50932">
    <property type="entry name" value="HTH_LACI_2"/>
    <property type="match status" value="1"/>
</dbReference>
<dbReference type="Pfam" id="PF13377">
    <property type="entry name" value="Peripla_BP_3"/>
    <property type="match status" value="1"/>
</dbReference>
<dbReference type="InterPro" id="IPR010982">
    <property type="entry name" value="Lambda_DNA-bd_dom_sf"/>
</dbReference>
<dbReference type="SMART" id="SM00354">
    <property type="entry name" value="HTH_LACI"/>
    <property type="match status" value="1"/>
</dbReference>
<evidence type="ECO:0000313" key="5">
    <source>
        <dbReference type="EMBL" id="ATP57536.1"/>
    </source>
</evidence>
<dbReference type="GO" id="GO:0003700">
    <property type="term" value="F:DNA-binding transcription factor activity"/>
    <property type="evidence" value="ECO:0007669"/>
    <property type="project" value="TreeGrafter"/>
</dbReference>
<dbReference type="OrthoDB" id="9803256at2"/>
<dbReference type="PANTHER" id="PTHR30146">
    <property type="entry name" value="LACI-RELATED TRANSCRIPTIONAL REPRESSOR"/>
    <property type="match status" value="1"/>
</dbReference>
<dbReference type="Gene3D" id="1.10.260.40">
    <property type="entry name" value="lambda repressor-like DNA-binding domains"/>
    <property type="match status" value="1"/>
</dbReference>
<feature type="domain" description="HTH lacI-type" evidence="4">
    <location>
        <begin position="7"/>
        <end position="61"/>
    </location>
</feature>
<dbReference type="Proteomes" id="UP000223749">
    <property type="component" value="Chromosome"/>
</dbReference>
<dbReference type="RefSeq" id="WP_099439456.1">
    <property type="nucleotide sequence ID" value="NZ_CP024091.1"/>
</dbReference>
<evidence type="ECO:0000256" key="2">
    <source>
        <dbReference type="ARBA" id="ARBA00023125"/>
    </source>
</evidence>
<accession>A0A2D1U7F8</accession>
<dbReference type="Pfam" id="PF00356">
    <property type="entry name" value="LacI"/>
    <property type="match status" value="1"/>
</dbReference>
<dbReference type="KEGG" id="pgs:CPT03_14170"/>
<dbReference type="InterPro" id="IPR000843">
    <property type="entry name" value="HTH_LacI"/>
</dbReference>
<dbReference type="PANTHER" id="PTHR30146:SF109">
    <property type="entry name" value="HTH-TYPE TRANSCRIPTIONAL REGULATOR GALS"/>
    <property type="match status" value="1"/>
</dbReference>
<dbReference type="Gene3D" id="3.40.50.2300">
    <property type="match status" value="2"/>
</dbReference>
<organism evidence="5 6">
    <name type="scientific">Pedobacter ginsengisoli</name>
    <dbReference type="NCBI Taxonomy" id="363852"/>
    <lineage>
        <taxon>Bacteria</taxon>
        <taxon>Pseudomonadati</taxon>
        <taxon>Bacteroidota</taxon>
        <taxon>Sphingobacteriia</taxon>
        <taxon>Sphingobacteriales</taxon>
        <taxon>Sphingobacteriaceae</taxon>
        <taxon>Pedobacter</taxon>
    </lineage>
</organism>
<evidence type="ECO:0000259" key="4">
    <source>
        <dbReference type="PROSITE" id="PS50932"/>
    </source>
</evidence>
<keyword evidence="1" id="KW-0805">Transcription regulation</keyword>
<dbReference type="InterPro" id="IPR028082">
    <property type="entry name" value="Peripla_BP_I"/>
</dbReference>
<dbReference type="CDD" id="cd06267">
    <property type="entry name" value="PBP1_LacI_sugar_binding-like"/>
    <property type="match status" value="1"/>
</dbReference>
<name>A0A2D1U7F8_9SPHI</name>
<keyword evidence="2" id="KW-0238">DNA-binding</keyword>
<evidence type="ECO:0000313" key="6">
    <source>
        <dbReference type="Proteomes" id="UP000223749"/>
    </source>
</evidence>
<evidence type="ECO:0000256" key="3">
    <source>
        <dbReference type="ARBA" id="ARBA00023163"/>
    </source>
</evidence>
<gene>
    <name evidence="5" type="ORF">CPT03_14170</name>
</gene>
<dbReference type="SUPFAM" id="SSF53822">
    <property type="entry name" value="Periplasmic binding protein-like I"/>
    <property type="match status" value="1"/>
</dbReference>